<feature type="chain" id="PRO_5008587261" evidence="1">
    <location>
        <begin position="26"/>
        <end position="315"/>
    </location>
</feature>
<evidence type="ECO:0000256" key="1">
    <source>
        <dbReference type="SAM" id="SignalP"/>
    </source>
</evidence>
<name>A0A1B6L7V7_9HEMI</name>
<dbReference type="EMBL" id="GEBQ01006958">
    <property type="protein sequence ID" value="JAT33019.1"/>
    <property type="molecule type" value="Transcribed_RNA"/>
</dbReference>
<protein>
    <submittedName>
        <fullName evidence="2">Uncharacterized protein</fullName>
    </submittedName>
</protein>
<feature type="signal peptide" evidence="1">
    <location>
        <begin position="1"/>
        <end position="25"/>
    </location>
</feature>
<keyword evidence="1" id="KW-0732">Signal</keyword>
<accession>A0A1B6L7V7</accession>
<evidence type="ECO:0000313" key="2">
    <source>
        <dbReference type="EMBL" id="JAT19803.1"/>
    </source>
</evidence>
<evidence type="ECO:0000313" key="3">
    <source>
        <dbReference type="EMBL" id="JAT33019.1"/>
    </source>
</evidence>
<proteinExistence type="predicted"/>
<feature type="non-terminal residue" evidence="2">
    <location>
        <position position="1"/>
    </location>
</feature>
<organism evidence="2">
    <name type="scientific">Graphocephala atropunctata</name>
    <dbReference type="NCBI Taxonomy" id="36148"/>
    <lineage>
        <taxon>Eukaryota</taxon>
        <taxon>Metazoa</taxon>
        <taxon>Ecdysozoa</taxon>
        <taxon>Arthropoda</taxon>
        <taxon>Hexapoda</taxon>
        <taxon>Insecta</taxon>
        <taxon>Pterygota</taxon>
        <taxon>Neoptera</taxon>
        <taxon>Paraneoptera</taxon>
        <taxon>Hemiptera</taxon>
        <taxon>Auchenorrhyncha</taxon>
        <taxon>Membracoidea</taxon>
        <taxon>Cicadellidae</taxon>
        <taxon>Cicadellinae</taxon>
        <taxon>Cicadellini</taxon>
        <taxon>Graphocephala</taxon>
    </lineage>
</organism>
<dbReference type="EMBL" id="GEBQ01020174">
    <property type="protein sequence ID" value="JAT19803.1"/>
    <property type="molecule type" value="Transcribed_RNA"/>
</dbReference>
<sequence>HIPMGNFVNRLLCLCLIVTITLSYGQQSPDVDDLGQQPFRDAGLLRLFYQLDDVKSVFRMPEYSNFPGCQRVLDVFEHECCPFEKEFIKKPISSSRFPFIVFEGNHRISTSILSKRFSKMITASYFSMAPPCLIPYRKLFTPKDLLLRRAFFNLAVYALGYQAAESLQRWPVVVASYWNHQAIFALTKLLNDSNLPESGSSLYSLWPEDLVMPDILFYVNFPDDLHFQPITTREPNSWKPRLLEFYRRLEQPLTIELNTKDGWDKALQDAKEHIIKYLGSTKTFTMKNITFKSYGHRRNRTRTVLPIEQTELFSQ</sequence>
<gene>
    <name evidence="2" type="ORF">g.1011</name>
    <name evidence="3" type="ORF">g.1012</name>
</gene>
<reference evidence="2" key="1">
    <citation type="submission" date="2015-11" db="EMBL/GenBank/DDBJ databases">
        <title>De novo transcriptome assembly of four potential Pierce s Disease insect vectors from Arizona vineyards.</title>
        <authorList>
            <person name="Tassone E.E."/>
        </authorList>
    </citation>
    <scope>NUCLEOTIDE SEQUENCE</scope>
</reference>
<dbReference type="AlphaFoldDB" id="A0A1B6L7V7"/>